<dbReference type="PANTHER" id="PTHR37422:SF13">
    <property type="entry name" value="LIPOPOLYSACCHARIDE BIOSYNTHESIS PROTEIN PA4999-RELATED"/>
    <property type="match status" value="1"/>
</dbReference>
<evidence type="ECO:0000259" key="6">
    <source>
        <dbReference type="Pfam" id="PF04932"/>
    </source>
</evidence>
<dbReference type="Pfam" id="PF04932">
    <property type="entry name" value="Wzy_C"/>
    <property type="match status" value="1"/>
</dbReference>
<accession>A0A1G6L4D8</accession>
<feature type="transmembrane region" description="Helical" evidence="5">
    <location>
        <begin position="323"/>
        <end position="346"/>
    </location>
</feature>
<evidence type="ECO:0000256" key="4">
    <source>
        <dbReference type="ARBA" id="ARBA00023136"/>
    </source>
</evidence>
<feature type="transmembrane region" description="Helical" evidence="5">
    <location>
        <begin position="95"/>
        <end position="112"/>
    </location>
</feature>
<evidence type="ECO:0000256" key="5">
    <source>
        <dbReference type="SAM" id="Phobius"/>
    </source>
</evidence>
<dbReference type="PANTHER" id="PTHR37422">
    <property type="entry name" value="TEICHURONIC ACID BIOSYNTHESIS PROTEIN TUAE"/>
    <property type="match status" value="1"/>
</dbReference>
<sequence>MNMLLLYFLIYTFFRSISNGLDRLSGTSFSMILSLTVIGIGVVAAWHARHVRMHKRLFVLLIAMSVFAAACILSFVTNGFGAGKIVNQYAALYEMFRYVHLIMFVALLAALYRHPDFCPRLHRVYMWLLFVISAVGLGQYLTGHAELVTQYDKFERVAGLSSHPVPYSLEIVLTFFVCELSRRKMRLPIQHFHLAVYLLFVVALVLSASRTGVALLGVALSVYLFIQRPGLLPAFAAGFAILLWLSPFGELFSDLKTVPDYIMNGEYVVWDWQTAVTSVHWRIHHWYYLSTLGLERAWIGYGPGQTPIYSPFLLQAHNQFVEIFFDTGMVGLISFAAFWFSLPLAAMSDRRRIINTFGKKAAEAGILHFWVAIFVGVTLVALLDQSFNRETVAFSHLIVTVFIVLSQPEAVTARNPGWSFRQLLMTAGSPAGAAFGERNLAVAEERRST</sequence>
<keyword evidence="2 5" id="KW-0812">Transmembrane</keyword>
<feature type="transmembrane region" description="Helical" evidence="5">
    <location>
        <begin position="366"/>
        <end position="383"/>
    </location>
</feature>
<keyword evidence="7" id="KW-0436">Ligase</keyword>
<feature type="transmembrane region" description="Helical" evidence="5">
    <location>
        <begin position="194"/>
        <end position="226"/>
    </location>
</feature>
<evidence type="ECO:0000256" key="3">
    <source>
        <dbReference type="ARBA" id="ARBA00022989"/>
    </source>
</evidence>
<evidence type="ECO:0000313" key="7">
    <source>
        <dbReference type="EMBL" id="SDC38169.1"/>
    </source>
</evidence>
<dbReference type="GO" id="GO:0016874">
    <property type="term" value="F:ligase activity"/>
    <property type="evidence" value="ECO:0007669"/>
    <property type="project" value="UniProtKB-KW"/>
</dbReference>
<keyword evidence="4 5" id="KW-0472">Membrane</keyword>
<keyword evidence="3 5" id="KW-1133">Transmembrane helix</keyword>
<dbReference type="GO" id="GO:0016020">
    <property type="term" value="C:membrane"/>
    <property type="evidence" value="ECO:0007669"/>
    <property type="project" value="UniProtKB-SubCell"/>
</dbReference>
<protein>
    <submittedName>
        <fullName evidence="7">O-antigen ligase</fullName>
    </submittedName>
</protein>
<proteinExistence type="predicted"/>
<feature type="transmembrane region" description="Helical" evidence="5">
    <location>
        <begin position="58"/>
        <end position="75"/>
    </location>
</feature>
<dbReference type="Proteomes" id="UP000199245">
    <property type="component" value="Unassembled WGS sequence"/>
</dbReference>
<feature type="transmembrane region" description="Helical" evidence="5">
    <location>
        <begin position="232"/>
        <end position="253"/>
    </location>
</feature>
<name>A0A1G6L4D8_9BRAD</name>
<feature type="transmembrane region" description="Helical" evidence="5">
    <location>
        <begin position="165"/>
        <end position="182"/>
    </location>
</feature>
<comment type="subcellular location">
    <subcellularLocation>
        <location evidence="1">Membrane</location>
        <topology evidence="1">Multi-pass membrane protein</topology>
    </subcellularLocation>
</comment>
<dbReference type="InterPro" id="IPR007016">
    <property type="entry name" value="O-antigen_ligase-rel_domated"/>
</dbReference>
<dbReference type="InterPro" id="IPR051533">
    <property type="entry name" value="WaaL-like"/>
</dbReference>
<dbReference type="AlphaFoldDB" id="A0A1G6L4D8"/>
<gene>
    <name evidence="7" type="ORF">SAMN05216337_1002326</name>
</gene>
<evidence type="ECO:0000256" key="2">
    <source>
        <dbReference type="ARBA" id="ARBA00022692"/>
    </source>
</evidence>
<dbReference type="RefSeq" id="WP_092079158.1">
    <property type="nucleotide sequence ID" value="NZ_FMZW01000002.1"/>
</dbReference>
<evidence type="ECO:0000313" key="8">
    <source>
        <dbReference type="Proteomes" id="UP000199245"/>
    </source>
</evidence>
<reference evidence="7 8" key="1">
    <citation type="submission" date="2016-10" db="EMBL/GenBank/DDBJ databases">
        <authorList>
            <person name="de Groot N.N."/>
        </authorList>
    </citation>
    <scope>NUCLEOTIDE SEQUENCE [LARGE SCALE GENOMIC DNA]</scope>
    <source>
        <strain evidence="7 8">R5</strain>
    </source>
</reference>
<organism evidence="7 8">
    <name type="scientific">Bradyrhizobium brasilense</name>
    <dbReference type="NCBI Taxonomy" id="1419277"/>
    <lineage>
        <taxon>Bacteria</taxon>
        <taxon>Pseudomonadati</taxon>
        <taxon>Pseudomonadota</taxon>
        <taxon>Alphaproteobacteria</taxon>
        <taxon>Hyphomicrobiales</taxon>
        <taxon>Nitrobacteraceae</taxon>
        <taxon>Bradyrhizobium</taxon>
    </lineage>
</organism>
<feature type="transmembrane region" description="Helical" evidence="5">
    <location>
        <begin position="124"/>
        <end position="145"/>
    </location>
</feature>
<dbReference type="EMBL" id="FMZW01000002">
    <property type="protein sequence ID" value="SDC38169.1"/>
    <property type="molecule type" value="Genomic_DNA"/>
</dbReference>
<feature type="domain" description="O-antigen ligase-related" evidence="6">
    <location>
        <begin position="196"/>
        <end position="335"/>
    </location>
</feature>
<feature type="transmembrane region" description="Helical" evidence="5">
    <location>
        <begin position="28"/>
        <end position="46"/>
    </location>
</feature>
<evidence type="ECO:0000256" key="1">
    <source>
        <dbReference type="ARBA" id="ARBA00004141"/>
    </source>
</evidence>